<evidence type="ECO:0000256" key="1">
    <source>
        <dbReference type="SAM" id="MobiDB-lite"/>
    </source>
</evidence>
<dbReference type="Proteomes" id="UP000507222">
    <property type="component" value="Unassembled WGS sequence"/>
</dbReference>
<name>A0A6J5VSY6_PRUAR</name>
<reference evidence="2 3" key="1">
    <citation type="submission" date="2020-05" db="EMBL/GenBank/DDBJ databases">
        <authorList>
            <person name="Campoy J."/>
            <person name="Schneeberger K."/>
            <person name="Spophaly S."/>
        </authorList>
    </citation>
    <scope>NUCLEOTIDE SEQUENCE [LARGE SCALE GENOMIC DNA]</scope>
    <source>
        <strain evidence="2">PruArmRojPasFocal</strain>
    </source>
</reference>
<gene>
    <name evidence="2" type="ORF">CURHAP_LOCUS51814</name>
</gene>
<accession>A0A6J5VSY6</accession>
<proteinExistence type="predicted"/>
<evidence type="ECO:0000313" key="2">
    <source>
        <dbReference type="EMBL" id="CAB4291473.1"/>
    </source>
</evidence>
<evidence type="ECO:0000313" key="3">
    <source>
        <dbReference type="Proteomes" id="UP000507222"/>
    </source>
</evidence>
<feature type="compositionally biased region" description="Acidic residues" evidence="1">
    <location>
        <begin position="53"/>
        <end position="62"/>
    </location>
</feature>
<protein>
    <submittedName>
        <fullName evidence="2">Uncharacterized protein</fullName>
    </submittedName>
</protein>
<organism evidence="2 3">
    <name type="scientific">Prunus armeniaca</name>
    <name type="common">Apricot</name>
    <name type="synonym">Armeniaca vulgaris</name>
    <dbReference type="NCBI Taxonomy" id="36596"/>
    <lineage>
        <taxon>Eukaryota</taxon>
        <taxon>Viridiplantae</taxon>
        <taxon>Streptophyta</taxon>
        <taxon>Embryophyta</taxon>
        <taxon>Tracheophyta</taxon>
        <taxon>Spermatophyta</taxon>
        <taxon>Magnoliopsida</taxon>
        <taxon>eudicotyledons</taxon>
        <taxon>Gunneridae</taxon>
        <taxon>Pentapetalae</taxon>
        <taxon>rosids</taxon>
        <taxon>fabids</taxon>
        <taxon>Rosales</taxon>
        <taxon>Rosaceae</taxon>
        <taxon>Amygdaloideae</taxon>
        <taxon>Amygdaleae</taxon>
        <taxon>Prunus</taxon>
    </lineage>
</organism>
<sequence length="199" mass="23819">MIDEPMRVVLEMIDAVMKKTDAMSGATDTLPPLMSNLKIEEKTDDPPGRRQEEDEGEQDSSEYPDYFLGLSRDIFERSVKRNCDTDEERHRAMKSIARFCALVESRAPRTIEEFEASIPDDPDDWTQEMWEYMYQKEQEKVRNFEEQQLALEKKKRIQKRDWMKHIEEDGKLRRRQVKERERELKWLGLNMSTVFHVLN</sequence>
<dbReference type="AlphaFoldDB" id="A0A6J5VSY6"/>
<dbReference type="EMBL" id="CAEKDK010000008">
    <property type="protein sequence ID" value="CAB4291473.1"/>
    <property type="molecule type" value="Genomic_DNA"/>
</dbReference>
<feature type="compositionally biased region" description="Basic and acidic residues" evidence="1">
    <location>
        <begin position="38"/>
        <end position="52"/>
    </location>
</feature>
<feature type="region of interest" description="Disordered" evidence="1">
    <location>
        <begin position="24"/>
        <end position="64"/>
    </location>
</feature>